<evidence type="ECO:0000313" key="13">
    <source>
        <dbReference type="EMBL" id="MFC0272151.1"/>
    </source>
</evidence>
<evidence type="ECO:0000313" key="14">
    <source>
        <dbReference type="Proteomes" id="UP001589854"/>
    </source>
</evidence>
<keyword evidence="4" id="KW-0812">Transmembrane</keyword>
<evidence type="ECO:0000256" key="1">
    <source>
        <dbReference type="ARBA" id="ARBA00004167"/>
    </source>
</evidence>
<evidence type="ECO:0000256" key="9">
    <source>
        <dbReference type="ARBA" id="ARBA00029829"/>
    </source>
</evidence>
<proteinExistence type="inferred from homology"/>
<evidence type="ECO:0000256" key="7">
    <source>
        <dbReference type="ARBA" id="ARBA00024353"/>
    </source>
</evidence>
<keyword evidence="6" id="KW-0472">Membrane</keyword>
<dbReference type="Proteomes" id="UP001589854">
    <property type="component" value="Unassembled WGS sequence"/>
</dbReference>
<sequence>MSKVQCHLLIDYFNQTLTPEEASVFKKHLVDCPECREELDELNELTLDLPYLSESVPVPEGMKARILEAAYHEDTLKEKSSDYRQNVVSLDTITDQQNKPKLEQNTSVEEFRSRRKRTFLIPSLAAALFLSLASNAYLYYEGTKQNAPVEVGLIQNQVTLTPADQVGEHIAIASLIKENNNDILQLQASKLPELENGEYYQVWLIEGDQPYPTGYFQPDKLGQGTVNYQIELEDKKWDTIAITIEKEPNLPAPEGQIVLAGKI</sequence>
<dbReference type="Gene3D" id="1.10.10.1320">
    <property type="entry name" value="Anti-sigma factor, zinc-finger domain"/>
    <property type="match status" value="1"/>
</dbReference>
<dbReference type="Pfam" id="PF10099">
    <property type="entry name" value="RskA_C"/>
    <property type="match status" value="1"/>
</dbReference>
<dbReference type="RefSeq" id="WP_378934164.1">
    <property type="nucleotide sequence ID" value="NZ_JBHLVO010000008.1"/>
</dbReference>
<evidence type="ECO:0000256" key="4">
    <source>
        <dbReference type="ARBA" id="ARBA00022692"/>
    </source>
</evidence>
<evidence type="ECO:0000256" key="3">
    <source>
        <dbReference type="ARBA" id="ARBA00022475"/>
    </source>
</evidence>
<accession>A0ABV6GFG7</accession>
<gene>
    <name evidence="13" type="ORF">ACFFIX_11875</name>
</gene>
<comment type="similarity">
    <text evidence="7">Belongs to the zinc-associated anti-sigma factor (ZAS) superfamily. Anti-sigma-W factor family.</text>
</comment>
<evidence type="ECO:0000256" key="10">
    <source>
        <dbReference type="ARBA" id="ARBA00030803"/>
    </source>
</evidence>
<dbReference type="InterPro" id="IPR027383">
    <property type="entry name" value="Znf_put"/>
</dbReference>
<feature type="domain" description="Putative zinc-finger" evidence="12">
    <location>
        <begin position="8"/>
        <end position="36"/>
    </location>
</feature>
<name>A0ABV6GFG7_9BACI</name>
<keyword evidence="14" id="KW-1185">Reference proteome</keyword>
<dbReference type="PANTHER" id="PTHR37461:SF1">
    <property type="entry name" value="ANTI-SIGMA-K FACTOR RSKA"/>
    <property type="match status" value="1"/>
</dbReference>
<dbReference type="EMBL" id="JBHLVO010000008">
    <property type="protein sequence ID" value="MFC0272151.1"/>
    <property type="molecule type" value="Genomic_DNA"/>
</dbReference>
<evidence type="ECO:0000256" key="6">
    <source>
        <dbReference type="ARBA" id="ARBA00023136"/>
    </source>
</evidence>
<dbReference type="InterPro" id="IPR018764">
    <property type="entry name" value="RskA_C"/>
</dbReference>
<comment type="subcellular location">
    <subcellularLocation>
        <location evidence="2">Cell membrane</location>
    </subcellularLocation>
    <subcellularLocation>
        <location evidence="1">Membrane</location>
        <topology evidence="1">Single-pass membrane protein</topology>
    </subcellularLocation>
</comment>
<evidence type="ECO:0000256" key="5">
    <source>
        <dbReference type="ARBA" id="ARBA00022989"/>
    </source>
</evidence>
<dbReference type="PANTHER" id="PTHR37461">
    <property type="entry name" value="ANTI-SIGMA-K FACTOR RSKA"/>
    <property type="match status" value="1"/>
</dbReference>
<comment type="caution">
    <text evidence="13">The sequence shown here is derived from an EMBL/GenBank/DDBJ whole genome shotgun (WGS) entry which is preliminary data.</text>
</comment>
<dbReference type="InterPro" id="IPR051474">
    <property type="entry name" value="Anti-sigma-K/W_factor"/>
</dbReference>
<protein>
    <recommendedName>
        <fullName evidence="8">Anti-sigma-W factor RsiW</fullName>
    </recommendedName>
    <alternativeName>
        <fullName evidence="10">Regulator of SigK</fullName>
    </alternativeName>
    <alternativeName>
        <fullName evidence="9">Sigma-K anti-sigma factor RskA</fullName>
    </alternativeName>
</protein>
<reference evidence="13 14" key="1">
    <citation type="submission" date="2024-09" db="EMBL/GenBank/DDBJ databases">
        <authorList>
            <person name="Sun Q."/>
            <person name="Mori K."/>
        </authorList>
    </citation>
    <scope>NUCLEOTIDE SEQUENCE [LARGE SCALE GENOMIC DNA]</scope>
    <source>
        <strain evidence="13 14">CCM 7228</strain>
    </source>
</reference>
<evidence type="ECO:0000256" key="8">
    <source>
        <dbReference type="ARBA" id="ARBA00024438"/>
    </source>
</evidence>
<evidence type="ECO:0000259" key="11">
    <source>
        <dbReference type="Pfam" id="PF10099"/>
    </source>
</evidence>
<dbReference type="Pfam" id="PF13490">
    <property type="entry name" value="zf-HC2"/>
    <property type="match status" value="1"/>
</dbReference>
<feature type="domain" description="Anti-sigma K factor RskA C-terminal" evidence="11">
    <location>
        <begin position="124"/>
        <end position="257"/>
    </location>
</feature>
<keyword evidence="5" id="KW-1133">Transmembrane helix</keyword>
<keyword evidence="3" id="KW-1003">Cell membrane</keyword>
<evidence type="ECO:0000256" key="2">
    <source>
        <dbReference type="ARBA" id="ARBA00004236"/>
    </source>
</evidence>
<organism evidence="13 14">
    <name type="scientific">Metabacillus herbersteinensis</name>
    <dbReference type="NCBI Taxonomy" id="283816"/>
    <lineage>
        <taxon>Bacteria</taxon>
        <taxon>Bacillati</taxon>
        <taxon>Bacillota</taxon>
        <taxon>Bacilli</taxon>
        <taxon>Bacillales</taxon>
        <taxon>Bacillaceae</taxon>
        <taxon>Metabacillus</taxon>
    </lineage>
</organism>
<evidence type="ECO:0000259" key="12">
    <source>
        <dbReference type="Pfam" id="PF13490"/>
    </source>
</evidence>
<dbReference type="InterPro" id="IPR041916">
    <property type="entry name" value="Anti_sigma_zinc_sf"/>
</dbReference>